<evidence type="ECO:0000256" key="4">
    <source>
        <dbReference type="ARBA" id="ARBA00013076"/>
    </source>
</evidence>
<gene>
    <name evidence="16" type="ORF">AQJ91_23110</name>
</gene>
<dbReference type="PANTHER" id="PTHR42802:SF1">
    <property type="entry name" value="L-ORNITHINE N(5)-MONOOXYGENASE"/>
    <property type="match status" value="1"/>
</dbReference>
<proteinExistence type="inferred from homology"/>
<dbReference type="Pfam" id="PF13434">
    <property type="entry name" value="Lys_Orn_oxgnase"/>
    <property type="match status" value="1"/>
</dbReference>
<keyword evidence="6" id="KW-0285">Flavoprotein</keyword>
<evidence type="ECO:0000256" key="6">
    <source>
        <dbReference type="ARBA" id="ARBA00022630"/>
    </source>
</evidence>
<evidence type="ECO:0000256" key="9">
    <source>
        <dbReference type="ARBA" id="ARBA00023002"/>
    </source>
</evidence>
<dbReference type="Gene3D" id="3.50.50.60">
    <property type="entry name" value="FAD/NAD(P)-binding domain"/>
    <property type="match status" value="1"/>
</dbReference>
<evidence type="ECO:0000256" key="10">
    <source>
        <dbReference type="ARBA" id="ARBA00023033"/>
    </source>
</evidence>
<keyword evidence="7" id="KW-0274">FAD</keyword>
<evidence type="ECO:0000256" key="5">
    <source>
        <dbReference type="ARBA" id="ARBA00016406"/>
    </source>
</evidence>
<evidence type="ECO:0000313" key="17">
    <source>
        <dbReference type="Proteomes" id="UP000053260"/>
    </source>
</evidence>
<protein>
    <recommendedName>
        <fullName evidence="5">L-lysine N6-monooxygenase MbtG</fullName>
        <ecNumber evidence="4">1.14.13.59</ecNumber>
    </recommendedName>
    <alternativeName>
        <fullName evidence="14">Lysine 6-N-hydroxylase</fullName>
    </alternativeName>
    <alternativeName>
        <fullName evidence="13">Lysine N6-hydroxylase</fullName>
    </alternativeName>
    <alternativeName>
        <fullName evidence="11">Lysine-N-oxygenase</fullName>
    </alternativeName>
    <alternativeName>
        <fullName evidence="12">Mycobactin synthase protein G</fullName>
    </alternativeName>
</protein>
<comment type="caution">
    <text evidence="16">The sequence shown here is derived from an EMBL/GenBank/DDBJ whole genome shotgun (WGS) entry which is preliminary data.</text>
</comment>
<keyword evidence="17" id="KW-1185">Reference proteome</keyword>
<evidence type="ECO:0000256" key="1">
    <source>
        <dbReference type="ARBA" id="ARBA00001974"/>
    </source>
</evidence>
<dbReference type="EMBL" id="LMXB01000058">
    <property type="protein sequence ID" value="KUO18769.1"/>
    <property type="molecule type" value="Genomic_DNA"/>
</dbReference>
<keyword evidence="8" id="KW-0521">NADP</keyword>
<evidence type="ECO:0000313" key="16">
    <source>
        <dbReference type="EMBL" id="KUO18769.1"/>
    </source>
</evidence>
<dbReference type="PRINTS" id="PR00368">
    <property type="entry name" value="FADPNR"/>
</dbReference>
<evidence type="ECO:0000256" key="3">
    <source>
        <dbReference type="ARBA" id="ARBA00007588"/>
    </source>
</evidence>
<dbReference type="AlphaFoldDB" id="A0A117S066"/>
<sequence>MVRNEVEVLALGAGPANLALAVAMEELAAEELAADTFIAEAHENVVWQRGMLLPWTQSQVSFVKDLVTLRNPRSKFSFINFLHSVGRLDEFVNLGTFTPYRQEISNYLQWVADSMSRVRIGYGKRALSVAPIWNADGQVDGWLTRFADDTETLSRHLVVGTGRDPLVPEQFAGLPADRVIHSSQYVEHIADVDASAVRRIAVIGGAQSAAELLWAAHQEFPSAETTMVMRSIGLKNYESSKFTNEIFYPSFIDEFHAAAPEARDQLLREMHLSNYGGLAPGMLETLYRQRYLERLSGEERLRVITMTDVVGTRVEDDEVVLSLVDRRTGRADELRCDLVLLGTGFRGTMPALVRDLAAELGIAEITVDRGYRLQLPATDGASCYLQGVNEATHGIADSLLSVLASRSGDIVKGLLTGRRTVPALAEIG</sequence>
<evidence type="ECO:0000256" key="13">
    <source>
        <dbReference type="ARBA" id="ARBA00032493"/>
    </source>
</evidence>
<dbReference type="EC" id="1.14.13.59" evidence="4"/>
<evidence type="ECO:0000256" key="14">
    <source>
        <dbReference type="ARBA" id="ARBA00032738"/>
    </source>
</evidence>
<dbReference type="OrthoDB" id="7527071at2"/>
<dbReference type="GO" id="GO:0047091">
    <property type="term" value="F:L-lysine 6-monooxygenase (NADPH) activity"/>
    <property type="evidence" value="ECO:0007669"/>
    <property type="project" value="UniProtKB-EC"/>
</dbReference>
<dbReference type="GO" id="GO:0006879">
    <property type="term" value="P:intracellular iron ion homeostasis"/>
    <property type="evidence" value="ECO:0007669"/>
    <property type="project" value="TreeGrafter"/>
</dbReference>
<comment type="pathway">
    <text evidence="2">Siderophore biosynthesis.</text>
</comment>
<evidence type="ECO:0000256" key="15">
    <source>
        <dbReference type="ARBA" id="ARBA00048407"/>
    </source>
</evidence>
<comment type="cofactor">
    <cofactor evidence="1">
        <name>FAD</name>
        <dbReference type="ChEBI" id="CHEBI:57692"/>
    </cofactor>
</comment>
<organism evidence="16 17">
    <name type="scientific">Streptomyces dysideae</name>
    <dbReference type="NCBI Taxonomy" id="909626"/>
    <lineage>
        <taxon>Bacteria</taxon>
        <taxon>Bacillati</taxon>
        <taxon>Actinomycetota</taxon>
        <taxon>Actinomycetes</taxon>
        <taxon>Kitasatosporales</taxon>
        <taxon>Streptomycetaceae</taxon>
        <taxon>Streptomyces</taxon>
    </lineage>
</organism>
<evidence type="ECO:0000256" key="7">
    <source>
        <dbReference type="ARBA" id="ARBA00022827"/>
    </source>
</evidence>
<keyword evidence="9" id="KW-0560">Oxidoreductase</keyword>
<keyword evidence="10 16" id="KW-0503">Monooxygenase</keyword>
<evidence type="ECO:0000256" key="8">
    <source>
        <dbReference type="ARBA" id="ARBA00022857"/>
    </source>
</evidence>
<evidence type="ECO:0000256" key="12">
    <source>
        <dbReference type="ARBA" id="ARBA00031158"/>
    </source>
</evidence>
<dbReference type="SUPFAM" id="SSF51905">
    <property type="entry name" value="FAD/NAD(P)-binding domain"/>
    <property type="match status" value="2"/>
</dbReference>
<reference evidence="16 17" key="1">
    <citation type="submission" date="2015-10" db="EMBL/GenBank/DDBJ databases">
        <title>Draft genome sequence of Streptomyces sp. RV15, isolated from a marine sponge.</title>
        <authorList>
            <person name="Ruckert C."/>
            <person name="Abdelmohsen U.R."/>
            <person name="Winkler A."/>
            <person name="Hentschel U."/>
            <person name="Kalinowski J."/>
            <person name="Kampfer P."/>
            <person name="Glaeser S."/>
        </authorList>
    </citation>
    <scope>NUCLEOTIDE SEQUENCE [LARGE SCALE GENOMIC DNA]</scope>
    <source>
        <strain evidence="16 17">RV15</strain>
    </source>
</reference>
<comment type="similarity">
    <text evidence="3">Belongs to the lysine N(6)-hydroxylase/L-ornithine N(5)-oxygenase family.</text>
</comment>
<dbReference type="Proteomes" id="UP000053260">
    <property type="component" value="Unassembled WGS sequence"/>
</dbReference>
<evidence type="ECO:0000256" key="2">
    <source>
        <dbReference type="ARBA" id="ARBA00004924"/>
    </source>
</evidence>
<dbReference type="InterPro" id="IPR025700">
    <property type="entry name" value="Lys/Orn_oxygenase"/>
</dbReference>
<name>A0A117S066_9ACTN</name>
<dbReference type="InterPro" id="IPR036188">
    <property type="entry name" value="FAD/NAD-bd_sf"/>
</dbReference>
<evidence type="ECO:0000256" key="11">
    <source>
        <dbReference type="ARBA" id="ARBA00029939"/>
    </source>
</evidence>
<comment type="catalytic activity">
    <reaction evidence="15">
        <text>L-lysine + NADPH + O2 = N(6)-hydroxy-L-lysine + NADP(+) + H2O</text>
        <dbReference type="Rhea" id="RHEA:23228"/>
        <dbReference type="ChEBI" id="CHEBI:15377"/>
        <dbReference type="ChEBI" id="CHEBI:15379"/>
        <dbReference type="ChEBI" id="CHEBI:32551"/>
        <dbReference type="ChEBI" id="CHEBI:57783"/>
        <dbReference type="ChEBI" id="CHEBI:57820"/>
        <dbReference type="ChEBI" id="CHEBI:58349"/>
        <dbReference type="EC" id="1.14.13.59"/>
    </reaction>
</comment>
<dbReference type="PANTHER" id="PTHR42802">
    <property type="entry name" value="MONOOXYGENASE"/>
    <property type="match status" value="1"/>
</dbReference>
<accession>A0A117S066</accession>
<dbReference type="STRING" id="909626.AQJ91_23110"/>